<dbReference type="Proteomes" id="UP000012117">
    <property type="component" value="Unassembled WGS sequence"/>
</dbReference>
<protein>
    <submittedName>
        <fullName evidence="1">Putative lipoprotein</fullName>
    </submittedName>
</protein>
<name>M6ZZJ9_LEPIR</name>
<gene>
    <name evidence="1" type="ORF">LEP1GSC124_3482</name>
</gene>
<dbReference type="BioCyc" id="LINT1193029:G11R4-2255-MONOMER"/>
<sequence length="203" mass="23884">MFKILVKINILFFFLVYFLLFGCCAPSRLEIVSVILCDHFNRVGECLEPVERNHHYKIEIPNHKKPDTWEKFSNYLYFHARETPGFLIRFNRKLTPSESKMIKDSYYATMSFSGTVERMEGFEMGEDWVGSFQYLGSIIKEKLKKENRLSSFPYTNSIFPAEVEFRFNSSLFEGEEKTKINLSFIVLPPKYSKSKIVGTLTRF</sequence>
<organism evidence="1 2">
    <name type="scientific">Leptospira interrogans serovar Pyrogenes str. 200701872</name>
    <dbReference type="NCBI Taxonomy" id="1193029"/>
    <lineage>
        <taxon>Bacteria</taxon>
        <taxon>Pseudomonadati</taxon>
        <taxon>Spirochaetota</taxon>
        <taxon>Spirochaetia</taxon>
        <taxon>Leptospirales</taxon>
        <taxon>Leptospiraceae</taxon>
        <taxon>Leptospira</taxon>
    </lineage>
</organism>
<keyword evidence="1" id="KW-0449">Lipoprotein</keyword>
<proteinExistence type="predicted"/>
<comment type="caution">
    <text evidence="1">The sequence shown here is derived from an EMBL/GenBank/DDBJ whole genome shotgun (WGS) entry which is preliminary data.</text>
</comment>
<accession>M6ZZJ9</accession>
<dbReference type="PROSITE" id="PS51257">
    <property type="entry name" value="PROKAR_LIPOPROTEIN"/>
    <property type="match status" value="1"/>
</dbReference>
<dbReference type="EMBL" id="AKWN02000003">
    <property type="protein sequence ID" value="EMP09742.1"/>
    <property type="molecule type" value="Genomic_DNA"/>
</dbReference>
<evidence type="ECO:0000313" key="1">
    <source>
        <dbReference type="EMBL" id="EMP09742.1"/>
    </source>
</evidence>
<reference evidence="1 2" key="1">
    <citation type="submission" date="2013-01" db="EMBL/GenBank/DDBJ databases">
        <authorList>
            <person name="Harkins D.M."/>
            <person name="Durkin A.S."/>
            <person name="Brinkac L.M."/>
            <person name="Haft D.H."/>
            <person name="Selengut J.D."/>
            <person name="Sanka R."/>
            <person name="DePew J."/>
            <person name="Purushe J."/>
            <person name="Picardeau M."/>
            <person name="Werts C."/>
            <person name="Goarant C."/>
            <person name="Vinetz J.M."/>
            <person name="Sutton G.G."/>
            <person name="Nierman W.C."/>
            <person name="Fouts D.E."/>
        </authorList>
    </citation>
    <scope>NUCLEOTIDE SEQUENCE [LARGE SCALE GENOMIC DNA]</scope>
    <source>
        <strain evidence="1 2">200701872</strain>
    </source>
</reference>
<dbReference type="NCBIfam" id="NF047443">
    <property type="entry name" value="CompRegAqLcpA"/>
    <property type="match status" value="1"/>
</dbReference>
<dbReference type="AlphaFoldDB" id="M6ZZJ9"/>
<evidence type="ECO:0000313" key="2">
    <source>
        <dbReference type="Proteomes" id="UP000012117"/>
    </source>
</evidence>